<evidence type="ECO:0000256" key="4">
    <source>
        <dbReference type="ARBA" id="ARBA00023027"/>
    </source>
</evidence>
<dbReference type="OrthoDB" id="298012at2759"/>
<dbReference type="CDD" id="cd12169">
    <property type="entry name" value="PGDH_like_1"/>
    <property type="match status" value="1"/>
</dbReference>
<dbReference type="PROSITE" id="PS00065">
    <property type="entry name" value="D_2_HYDROXYACID_DH_1"/>
    <property type="match status" value="1"/>
</dbReference>
<dbReference type="SUPFAM" id="SSF52283">
    <property type="entry name" value="Formate/glycerate dehydrogenase catalytic domain-like"/>
    <property type="match status" value="1"/>
</dbReference>
<evidence type="ECO:0000256" key="2">
    <source>
        <dbReference type="ARBA" id="ARBA00022605"/>
    </source>
</evidence>
<keyword evidence="9" id="KW-1185">Reference proteome</keyword>
<dbReference type="GO" id="GO:0016616">
    <property type="term" value="F:oxidoreductase activity, acting on the CH-OH group of donors, NAD or NADP as acceptor"/>
    <property type="evidence" value="ECO:0007669"/>
    <property type="project" value="InterPro"/>
</dbReference>
<accession>A0A9W9ET52</accession>
<dbReference type="EMBL" id="JAPQKH010000007">
    <property type="protein sequence ID" value="KAJ5087552.1"/>
    <property type="molecule type" value="Genomic_DNA"/>
</dbReference>
<keyword evidence="2" id="KW-0028">Amino-acid biosynthesis</keyword>
<feature type="domain" description="D-isomer specific 2-hydroxyacid dehydrogenase catalytic" evidence="6">
    <location>
        <begin position="77"/>
        <end position="147"/>
    </location>
</feature>
<reference evidence="8" key="1">
    <citation type="submission" date="2022-11" db="EMBL/GenBank/DDBJ databases">
        <authorList>
            <person name="Petersen C."/>
        </authorList>
    </citation>
    <scope>NUCLEOTIDE SEQUENCE</scope>
    <source>
        <strain evidence="8">IBT 30069</strain>
    </source>
</reference>
<comment type="similarity">
    <text evidence="1 5">Belongs to the D-isomer specific 2-hydroxyacid dehydrogenase family.</text>
</comment>
<dbReference type="PANTHER" id="PTHR42789:SF1">
    <property type="entry name" value="D-ISOMER SPECIFIC 2-HYDROXYACID DEHYDROGENASE FAMILY PROTEIN (AFU_ORTHOLOGUE AFUA_6G10090)"/>
    <property type="match status" value="1"/>
</dbReference>
<evidence type="ECO:0000313" key="9">
    <source>
        <dbReference type="Proteomes" id="UP001149165"/>
    </source>
</evidence>
<dbReference type="InterPro" id="IPR029752">
    <property type="entry name" value="D-isomer_DH_CS1"/>
</dbReference>
<dbReference type="SUPFAM" id="SSF51735">
    <property type="entry name" value="NAD(P)-binding Rossmann-fold domains"/>
    <property type="match status" value="1"/>
</dbReference>
<dbReference type="Pfam" id="PF00389">
    <property type="entry name" value="2-Hacid_dh"/>
    <property type="match status" value="1"/>
</dbReference>
<keyword evidence="3 5" id="KW-0560">Oxidoreductase</keyword>
<evidence type="ECO:0000256" key="1">
    <source>
        <dbReference type="ARBA" id="ARBA00005854"/>
    </source>
</evidence>
<comment type="caution">
    <text evidence="8">The sequence shown here is derived from an EMBL/GenBank/DDBJ whole genome shotgun (WGS) entry which is preliminary data.</text>
</comment>
<dbReference type="Gene3D" id="3.40.50.720">
    <property type="entry name" value="NAD(P)-binding Rossmann-like Domain"/>
    <property type="match status" value="2"/>
</dbReference>
<evidence type="ECO:0000313" key="8">
    <source>
        <dbReference type="EMBL" id="KAJ5087552.1"/>
    </source>
</evidence>
<feature type="domain" description="D-isomer specific 2-hydroxyacid dehydrogenase NAD-binding" evidence="7">
    <location>
        <begin position="178"/>
        <end position="379"/>
    </location>
</feature>
<dbReference type="InterPro" id="IPR050857">
    <property type="entry name" value="D-2-hydroxyacid_DH"/>
</dbReference>
<evidence type="ECO:0000259" key="6">
    <source>
        <dbReference type="Pfam" id="PF00389"/>
    </source>
</evidence>
<dbReference type="PROSITE" id="PS00671">
    <property type="entry name" value="D_2_HYDROXYACID_DH_3"/>
    <property type="match status" value="1"/>
</dbReference>
<dbReference type="InterPro" id="IPR036291">
    <property type="entry name" value="NAD(P)-bd_dom_sf"/>
</dbReference>
<proteinExistence type="inferred from homology"/>
<dbReference type="Pfam" id="PF02826">
    <property type="entry name" value="2-Hacid_dh_C"/>
    <property type="match status" value="1"/>
</dbReference>
<organism evidence="8 9">
    <name type="scientific">Penicillium angulare</name>
    <dbReference type="NCBI Taxonomy" id="116970"/>
    <lineage>
        <taxon>Eukaryota</taxon>
        <taxon>Fungi</taxon>
        <taxon>Dikarya</taxon>
        <taxon>Ascomycota</taxon>
        <taxon>Pezizomycotina</taxon>
        <taxon>Eurotiomycetes</taxon>
        <taxon>Eurotiomycetidae</taxon>
        <taxon>Eurotiales</taxon>
        <taxon>Aspergillaceae</taxon>
        <taxon>Penicillium</taxon>
    </lineage>
</organism>
<protein>
    <recommendedName>
        <fullName evidence="10">Glycerate dehydrogenase</fullName>
    </recommendedName>
</protein>
<dbReference type="GO" id="GO:0051287">
    <property type="term" value="F:NAD binding"/>
    <property type="evidence" value="ECO:0007669"/>
    <property type="project" value="InterPro"/>
</dbReference>
<name>A0A9W9ET52_9EURO</name>
<dbReference type="PANTHER" id="PTHR42789">
    <property type="entry name" value="D-ISOMER SPECIFIC 2-HYDROXYACID DEHYDROGENASE FAMILY PROTEIN (AFU_ORTHOLOGUE AFUA_6G10090)"/>
    <property type="match status" value="1"/>
</dbReference>
<evidence type="ECO:0000256" key="3">
    <source>
        <dbReference type="ARBA" id="ARBA00023002"/>
    </source>
</evidence>
<dbReference type="InterPro" id="IPR029753">
    <property type="entry name" value="D-isomer_DH_CS"/>
</dbReference>
<evidence type="ECO:0008006" key="10">
    <source>
        <dbReference type="Google" id="ProtNLM"/>
    </source>
</evidence>
<gene>
    <name evidence="8" type="ORF">N7456_011168</name>
</gene>
<evidence type="ECO:0000259" key="7">
    <source>
        <dbReference type="Pfam" id="PF02826"/>
    </source>
</evidence>
<evidence type="ECO:0000256" key="5">
    <source>
        <dbReference type="RuleBase" id="RU003719"/>
    </source>
</evidence>
<keyword evidence="4" id="KW-0520">NAD</keyword>
<dbReference type="InterPro" id="IPR006140">
    <property type="entry name" value="D-isomer_DH_NAD-bd"/>
</dbReference>
<dbReference type="InterPro" id="IPR006139">
    <property type="entry name" value="D-isomer_2_OHA_DH_cat_dom"/>
</dbReference>
<dbReference type="AlphaFoldDB" id="A0A9W9ET52"/>
<dbReference type="GO" id="GO:0008652">
    <property type="term" value="P:amino acid biosynthetic process"/>
    <property type="evidence" value="ECO:0007669"/>
    <property type="project" value="UniProtKB-KW"/>
</dbReference>
<reference evidence="8" key="2">
    <citation type="journal article" date="2023" name="IMA Fungus">
        <title>Comparative genomic study of the Penicillium genus elucidates a diverse pangenome and 15 lateral gene transfer events.</title>
        <authorList>
            <person name="Petersen C."/>
            <person name="Sorensen T."/>
            <person name="Nielsen M.R."/>
            <person name="Sondergaard T.E."/>
            <person name="Sorensen J.L."/>
            <person name="Fitzpatrick D.A."/>
            <person name="Frisvad J.C."/>
            <person name="Nielsen K.L."/>
        </authorList>
    </citation>
    <scope>NUCLEOTIDE SEQUENCE</scope>
    <source>
        <strain evidence="8">IBT 30069</strain>
    </source>
</reference>
<dbReference type="Proteomes" id="UP001149165">
    <property type="component" value="Unassembled WGS sequence"/>
</dbReference>
<sequence>MAPRLQIQPRSLLKQPRTQAKSSRACICTLKRDQIPMGLLDDYLNISPAHFAHIPSSRLSLSVFNDALPPFSHPLTTQEQKASLIARLKPFEVLSTMRERTSFPASLLEELPNLKLILATGTQFETFDLAAARKLGITVAAAPGKGRVDGKTLPGRVVSPKLDIKKGGSHPATQHAWALILALARNVATDDAVVKRAQPSVDSTWQTGLAKGLTGSTLGVVGLGRLGAAVGRIASLAFGMRVVCWSENITQEKADRKAEEMGLGIYGPDGSRTFRAVSKEDLFREADVVSMHYVLSERSRGLVGERELGVMKSNALIVNTSRGALIDENALYEALCEGRIGGAALDVFDLEPLPVDSRWRSMEWGFNGRSRLLLTPHMGYVEDGIMHTWYEETAENLERYLDEREILHRIN</sequence>